<keyword evidence="4 11" id="KW-0808">Transferase</keyword>
<feature type="region of interest" description="Cytidylyltransferase" evidence="11">
    <location>
        <begin position="348"/>
        <end position="477"/>
    </location>
</feature>
<evidence type="ECO:0000256" key="2">
    <source>
        <dbReference type="ARBA" id="ARBA00003753"/>
    </source>
</evidence>
<dbReference type="InterPro" id="IPR011611">
    <property type="entry name" value="PfkB_dom"/>
</dbReference>
<feature type="domain" description="Cytidyltransferase-like" evidence="13">
    <location>
        <begin position="348"/>
        <end position="439"/>
    </location>
</feature>
<protein>
    <recommendedName>
        <fullName evidence="11">Bifunctional protein HldE</fullName>
    </recommendedName>
    <domain>
        <recommendedName>
            <fullName evidence="11">D-beta-D-heptose 7-phosphate kinase</fullName>
            <ecNumber evidence="11">2.7.1.167</ecNumber>
        </recommendedName>
        <alternativeName>
            <fullName evidence="11">D-beta-D-heptose 7-phosphotransferase</fullName>
        </alternativeName>
        <alternativeName>
            <fullName evidence="11">D-glycero-beta-D-manno-heptose-7-phosphate kinase</fullName>
        </alternativeName>
    </domain>
    <domain>
        <recommendedName>
            <fullName evidence="11">D-beta-D-heptose 1-phosphate adenylyltransferase</fullName>
            <ecNumber evidence="11">2.7.7.70</ecNumber>
        </recommendedName>
        <alternativeName>
            <fullName evidence="11">D-glycero-beta-D-manno-heptose 1-phosphate adenylyltransferase</fullName>
        </alternativeName>
    </domain>
</protein>
<dbReference type="Gene3D" id="3.40.1190.20">
    <property type="match status" value="1"/>
</dbReference>
<evidence type="ECO:0000256" key="6">
    <source>
        <dbReference type="ARBA" id="ARBA00022741"/>
    </source>
</evidence>
<evidence type="ECO:0000256" key="10">
    <source>
        <dbReference type="ARBA" id="ARBA00023277"/>
    </source>
</evidence>
<dbReference type="CDD" id="cd01172">
    <property type="entry name" value="RfaE_like"/>
    <property type="match status" value="1"/>
</dbReference>
<keyword evidence="9 11" id="KW-0511">Multifunctional enzyme</keyword>
<dbReference type="GO" id="GO:0005524">
    <property type="term" value="F:ATP binding"/>
    <property type="evidence" value="ECO:0007669"/>
    <property type="project" value="UniProtKB-UniRule"/>
</dbReference>
<keyword evidence="8 11" id="KW-0067">ATP-binding</keyword>
<dbReference type="PANTHER" id="PTHR46969">
    <property type="entry name" value="BIFUNCTIONAL PROTEIN HLDE"/>
    <property type="match status" value="1"/>
</dbReference>
<comment type="subunit">
    <text evidence="11">Homodimer.</text>
</comment>
<dbReference type="GO" id="GO:0033786">
    <property type="term" value="F:heptose-1-phosphate adenylyltransferase activity"/>
    <property type="evidence" value="ECO:0007669"/>
    <property type="project" value="UniProtKB-UniRule"/>
</dbReference>
<dbReference type="GO" id="GO:0097171">
    <property type="term" value="P:ADP-L-glycero-beta-D-manno-heptose biosynthetic process"/>
    <property type="evidence" value="ECO:0007669"/>
    <property type="project" value="UniProtKB-UniPathway"/>
</dbReference>
<dbReference type="InterPro" id="IPR004821">
    <property type="entry name" value="Cyt_trans-like"/>
</dbReference>
<dbReference type="InterPro" id="IPR011913">
    <property type="entry name" value="RfaE_dom_I"/>
</dbReference>
<dbReference type="AlphaFoldDB" id="A0A8J4H8Y0"/>
<feature type="active site" evidence="11">
    <location>
        <position position="265"/>
    </location>
</feature>
<evidence type="ECO:0000256" key="5">
    <source>
        <dbReference type="ARBA" id="ARBA00022695"/>
    </source>
</evidence>
<organism evidence="14">
    <name type="scientific">Acidicaldus sp</name>
    <dbReference type="NCBI Taxonomy" id="1872105"/>
    <lineage>
        <taxon>Bacteria</taxon>
        <taxon>Pseudomonadati</taxon>
        <taxon>Pseudomonadota</taxon>
        <taxon>Alphaproteobacteria</taxon>
        <taxon>Acetobacterales</taxon>
        <taxon>Acetobacteraceae</taxon>
        <taxon>Acidicaldus</taxon>
    </lineage>
</organism>
<feature type="binding site" evidence="11">
    <location>
        <begin position="195"/>
        <end position="198"/>
    </location>
    <ligand>
        <name>ATP</name>
        <dbReference type="ChEBI" id="CHEBI:30616"/>
    </ligand>
</feature>
<dbReference type="InterPro" id="IPR029056">
    <property type="entry name" value="Ribokinase-like"/>
</dbReference>
<dbReference type="FunFam" id="3.40.1190.20:FF:000002">
    <property type="entry name" value="Bifunctional protein HldE"/>
    <property type="match status" value="1"/>
</dbReference>
<gene>
    <name evidence="14" type="primary">rfaE1</name>
    <name evidence="11" type="synonym">hldE</name>
    <name evidence="14" type="ORF">ENY07_02565</name>
</gene>
<dbReference type="GO" id="GO:0009244">
    <property type="term" value="P:lipopolysaccharide core region biosynthetic process"/>
    <property type="evidence" value="ECO:0007669"/>
    <property type="project" value="UniProtKB-UniPathway"/>
</dbReference>
<keyword evidence="10 11" id="KW-0119">Carbohydrate metabolism</keyword>
<comment type="similarity">
    <text evidence="11">In the C-terminal section; belongs to the cytidylyltransferase family.</text>
</comment>
<dbReference type="Pfam" id="PF01467">
    <property type="entry name" value="CTP_transf_like"/>
    <property type="match status" value="1"/>
</dbReference>
<keyword evidence="6 11" id="KW-0547">Nucleotide-binding</keyword>
<comment type="function">
    <text evidence="2 11">Catalyzes the ADP transfer from ATP to D-glycero-beta-D-manno-heptose 1-phosphate, yielding ADP-D-glycero-beta-D-manno-heptose.</text>
</comment>
<dbReference type="GO" id="GO:0016773">
    <property type="term" value="F:phosphotransferase activity, alcohol group as acceptor"/>
    <property type="evidence" value="ECO:0007669"/>
    <property type="project" value="InterPro"/>
</dbReference>
<comment type="function">
    <text evidence="1 11">Catalyzes the phosphorylation of D-glycero-D-manno-heptose 7-phosphate at the C-1 position to selectively form D-glycero-beta-D-manno-heptose-1,7-bisphosphate.</text>
</comment>
<dbReference type="UniPathway" id="UPA00356">
    <property type="reaction ID" value="UER00437"/>
</dbReference>
<dbReference type="UniPathway" id="UPA00958"/>
<dbReference type="SUPFAM" id="SSF53613">
    <property type="entry name" value="Ribokinase-like"/>
    <property type="match status" value="1"/>
</dbReference>
<comment type="pathway">
    <text evidence="11">Nucleotide-sugar biosynthesis; ADP-L-glycero-beta-D-manno-heptose biosynthesis; ADP-L-glycero-beta-D-manno-heptose from D-glycero-beta-D-manno-heptose 7-phosphate: step 3/4.</text>
</comment>
<reference evidence="14" key="1">
    <citation type="journal article" date="2020" name="mSystems">
        <title>Genome- and Community-Level Interaction Insights into Carbon Utilization and Element Cycling Functions of Hydrothermarchaeota in Hydrothermal Sediment.</title>
        <authorList>
            <person name="Zhou Z."/>
            <person name="Liu Y."/>
            <person name="Xu W."/>
            <person name="Pan J."/>
            <person name="Luo Z.H."/>
            <person name="Li M."/>
        </authorList>
    </citation>
    <scope>NUCLEOTIDE SEQUENCE</scope>
    <source>
        <strain evidence="14">SpSt-997</strain>
    </source>
</reference>
<feature type="region of interest" description="Ribokinase" evidence="11">
    <location>
        <begin position="1"/>
        <end position="320"/>
    </location>
</feature>
<dbReference type="InterPro" id="IPR023030">
    <property type="entry name" value="Bifunc_HldE"/>
</dbReference>
<dbReference type="Pfam" id="PF00294">
    <property type="entry name" value="PfkB"/>
    <property type="match status" value="1"/>
</dbReference>
<dbReference type="GO" id="GO:0005829">
    <property type="term" value="C:cytosol"/>
    <property type="evidence" value="ECO:0007669"/>
    <property type="project" value="TreeGrafter"/>
</dbReference>
<dbReference type="PANTHER" id="PTHR46969:SF1">
    <property type="entry name" value="BIFUNCTIONAL PROTEIN HLDE"/>
    <property type="match status" value="1"/>
</dbReference>
<evidence type="ECO:0000256" key="7">
    <source>
        <dbReference type="ARBA" id="ARBA00022777"/>
    </source>
</evidence>
<accession>A0A8J4H8Y0</accession>
<comment type="caution">
    <text evidence="14">The sequence shown here is derived from an EMBL/GenBank/DDBJ whole genome shotgun (WGS) entry which is preliminary data.</text>
</comment>
<proteinExistence type="inferred from homology"/>
<evidence type="ECO:0000259" key="12">
    <source>
        <dbReference type="Pfam" id="PF00294"/>
    </source>
</evidence>
<evidence type="ECO:0000256" key="11">
    <source>
        <dbReference type="HAMAP-Rule" id="MF_01603"/>
    </source>
</evidence>
<evidence type="ECO:0000259" key="13">
    <source>
        <dbReference type="Pfam" id="PF01467"/>
    </source>
</evidence>
<dbReference type="Gene3D" id="3.40.50.620">
    <property type="entry name" value="HUPs"/>
    <property type="match status" value="1"/>
</dbReference>
<sequence length="477" mass="49226">MDFAGVTVLCIGDVMLDRFIAGEVERISPEAPVPVIRVRESRSALGGAGNVASNIAALGGRAVLVGLVGSDAAADALMAEIKAHPGIKPALIETAHRPTITKTRFLAARQQVVRTDEESSLPLQKTEEAGLIAAIERAIPEARAVILSDYGKGVLSGAVIAAVMAAARAADIAVFVDPKSADFSRYRGAACITPNLRELAAAARLPVAEEAQVIAAARRVMAEVPGTAILATRSEKGMVLVEPSGAVHSVPAHAREVFDVSGAGDTVIATLALAHGAGFAPPQAMHIANAAAAVVVSKVGTATLTRDELARELDAAEAGEAASRGTLPLAEAVALVARWKRQGLVVGFTNGCFDILHAGHVALLAEARGHCDRLVVALNTDDSMRRLKGEGRPVNPLAARAAVIAAIRHVDAVTSFAEDTPLEMIRALLPDRLFKGGDYRVETVVGADLVLGAGGKVVICASLPGHSTTGTLARIRA</sequence>
<evidence type="ECO:0000256" key="3">
    <source>
        <dbReference type="ARBA" id="ARBA00004713"/>
    </source>
</evidence>
<dbReference type="SUPFAM" id="SSF52374">
    <property type="entry name" value="Nucleotidylyl transferase"/>
    <property type="match status" value="1"/>
</dbReference>
<feature type="domain" description="Carbohydrate kinase PfkB" evidence="12">
    <location>
        <begin position="8"/>
        <end position="303"/>
    </location>
</feature>
<keyword evidence="5 11" id="KW-0548">Nucleotidyltransferase</keyword>
<comment type="catalytic activity">
    <reaction evidence="11">
        <text>D-glycero-beta-D-manno-heptose 1-phosphate + ATP + H(+) = ADP-D-glycero-beta-D-manno-heptose + diphosphate</text>
        <dbReference type="Rhea" id="RHEA:27465"/>
        <dbReference type="ChEBI" id="CHEBI:15378"/>
        <dbReference type="ChEBI" id="CHEBI:30616"/>
        <dbReference type="ChEBI" id="CHEBI:33019"/>
        <dbReference type="ChEBI" id="CHEBI:59967"/>
        <dbReference type="ChEBI" id="CHEBI:61593"/>
        <dbReference type="EC" id="2.7.7.70"/>
    </reaction>
</comment>
<evidence type="ECO:0000256" key="9">
    <source>
        <dbReference type="ARBA" id="ARBA00023268"/>
    </source>
</evidence>
<comment type="pathway">
    <text evidence="11">Nucleotide-sugar biosynthesis; ADP-L-glycero-beta-D-manno-heptose biosynthesis; ADP-L-glycero-beta-D-manno-heptose from D-glycero-beta-D-manno-heptose 7-phosphate: step 1/4.</text>
</comment>
<dbReference type="GO" id="GO:0033785">
    <property type="term" value="F:heptose 7-phosphate kinase activity"/>
    <property type="evidence" value="ECO:0007669"/>
    <property type="project" value="UniProtKB-UniRule"/>
</dbReference>
<dbReference type="HAMAP" id="MF_01603">
    <property type="entry name" value="HldE"/>
    <property type="match status" value="1"/>
</dbReference>
<dbReference type="NCBIfam" id="TIGR02198">
    <property type="entry name" value="rfaE_dom_I"/>
    <property type="match status" value="1"/>
</dbReference>
<dbReference type="InterPro" id="IPR002173">
    <property type="entry name" value="Carboh/pur_kinase_PfkB_CS"/>
</dbReference>
<evidence type="ECO:0000256" key="8">
    <source>
        <dbReference type="ARBA" id="ARBA00022840"/>
    </source>
</evidence>
<dbReference type="PROSITE" id="PS00583">
    <property type="entry name" value="PFKB_KINASES_1"/>
    <property type="match status" value="1"/>
</dbReference>
<dbReference type="NCBIfam" id="TIGR00125">
    <property type="entry name" value="cyt_tran_rel"/>
    <property type="match status" value="1"/>
</dbReference>
<name>A0A8J4H8Y0_9PROT</name>
<evidence type="ECO:0000256" key="4">
    <source>
        <dbReference type="ARBA" id="ARBA00022679"/>
    </source>
</evidence>
<evidence type="ECO:0000313" key="14">
    <source>
        <dbReference type="EMBL" id="HGC42093.1"/>
    </source>
</evidence>
<dbReference type="InterPro" id="IPR014729">
    <property type="entry name" value="Rossmann-like_a/b/a_fold"/>
</dbReference>
<keyword evidence="7 11" id="KW-0418">Kinase</keyword>
<dbReference type="EC" id="2.7.1.167" evidence="11"/>
<comment type="pathway">
    <text evidence="3">Bacterial outer membrane biogenesis; LPS core biosynthesis.</text>
</comment>
<comment type="catalytic activity">
    <reaction evidence="11">
        <text>D-glycero-beta-D-manno-heptose 7-phosphate + ATP = D-glycero-beta-D-manno-heptose 1,7-bisphosphate + ADP + H(+)</text>
        <dbReference type="Rhea" id="RHEA:27473"/>
        <dbReference type="ChEBI" id="CHEBI:15378"/>
        <dbReference type="ChEBI" id="CHEBI:30616"/>
        <dbReference type="ChEBI" id="CHEBI:60204"/>
        <dbReference type="ChEBI" id="CHEBI:60208"/>
        <dbReference type="ChEBI" id="CHEBI:456216"/>
        <dbReference type="EC" id="2.7.1.167"/>
    </reaction>
</comment>
<comment type="similarity">
    <text evidence="11">In the N-terminal section; belongs to the carbohydrate kinase PfkB family.</text>
</comment>
<dbReference type="EC" id="2.7.7.70" evidence="11"/>
<evidence type="ECO:0000256" key="1">
    <source>
        <dbReference type="ARBA" id="ARBA00002319"/>
    </source>
</evidence>
<dbReference type="EMBL" id="DTQM01000050">
    <property type="protein sequence ID" value="HGC42093.1"/>
    <property type="molecule type" value="Genomic_DNA"/>
</dbReference>